<dbReference type="GO" id="GO:0030254">
    <property type="term" value="P:protein secretion by the type III secretion system"/>
    <property type="evidence" value="ECO:0007669"/>
    <property type="project" value="InterPro"/>
</dbReference>
<dbReference type="GO" id="GO:0044780">
    <property type="term" value="P:bacterial-type flagellum assembly"/>
    <property type="evidence" value="ECO:0007669"/>
    <property type="project" value="InterPro"/>
</dbReference>
<dbReference type="InterPro" id="IPR050053">
    <property type="entry name" value="ATPase_alpha/beta_chains"/>
</dbReference>
<evidence type="ECO:0000259" key="18">
    <source>
        <dbReference type="Pfam" id="PF18269"/>
    </source>
</evidence>
<keyword evidence="10" id="KW-0067">ATP-binding</keyword>
<evidence type="ECO:0000256" key="4">
    <source>
        <dbReference type="ARBA" id="ARBA00020580"/>
    </source>
</evidence>
<dbReference type="InterPro" id="IPR020005">
    <property type="entry name" value="FliI_clade1"/>
</dbReference>
<dbReference type="Proteomes" id="UP000297914">
    <property type="component" value="Unassembled WGS sequence"/>
</dbReference>
<evidence type="ECO:0000256" key="9">
    <source>
        <dbReference type="ARBA" id="ARBA00022795"/>
    </source>
</evidence>
<evidence type="ECO:0000313" key="21">
    <source>
        <dbReference type="Proteomes" id="UP000297720"/>
    </source>
</evidence>
<evidence type="ECO:0000256" key="5">
    <source>
        <dbReference type="ARBA" id="ARBA00022448"/>
    </source>
</evidence>
<dbReference type="SUPFAM" id="SSF52540">
    <property type="entry name" value="P-loop containing nucleoside triphosphate hydrolases"/>
    <property type="match status" value="1"/>
</dbReference>
<dbReference type="OrthoDB" id="9801639at2"/>
<dbReference type="GO" id="GO:0005524">
    <property type="term" value="F:ATP binding"/>
    <property type="evidence" value="ECO:0007669"/>
    <property type="project" value="UniProtKB-KW"/>
</dbReference>
<dbReference type="GO" id="GO:0030257">
    <property type="term" value="C:type III protein secretion system complex"/>
    <property type="evidence" value="ECO:0007669"/>
    <property type="project" value="InterPro"/>
</dbReference>
<dbReference type="NCBIfam" id="TIGR03496">
    <property type="entry name" value="FliI_clade1"/>
    <property type="match status" value="1"/>
</dbReference>
<evidence type="ECO:0000256" key="1">
    <source>
        <dbReference type="ARBA" id="ARBA00004496"/>
    </source>
</evidence>
<keyword evidence="15" id="KW-0066">ATP synthesis</keyword>
<dbReference type="Pfam" id="PF00006">
    <property type="entry name" value="ATP-synt_ab"/>
    <property type="match status" value="1"/>
</dbReference>
<organism evidence="20 22">
    <name type="scientific">Aeromonas taiwanensis</name>
    <dbReference type="NCBI Taxonomy" id="633417"/>
    <lineage>
        <taxon>Bacteria</taxon>
        <taxon>Pseudomonadati</taxon>
        <taxon>Pseudomonadota</taxon>
        <taxon>Gammaproteobacteria</taxon>
        <taxon>Aeromonadales</taxon>
        <taxon>Aeromonadaceae</taxon>
        <taxon>Aeromonas</taxon>
    </lineage>
</organism>
<accession>A0A5F0KEW2</accession>
<dbReference type="CDD" id="cd01136">
    <property type="entry name" value="ATPase_flagellum-secretory_path_III"/>
    <property type="match status" value="1"/>
</dbReference>
<keyword evidence="20" id="KW-0969">Cilium</keyword>
<dbReference type="PROSITE" id="PS00152">
    <property type="entry name" value="ATPASE_ALPHA_BETA"/>
    <property type="match status" value="1"/>
</dbReference>
<evidence type="ECO:0000256" key="11">
    <source>
        <dbReference type="ARBA" id="ARBA00022927"/>
    </source>
</evidence>
<keyword evidence="20" id="KW-0282">Flagellum</keyword>
<sequence>MHEALQQALTSALDSLDEVPGFRRYGRLVRVTGLTLEVVGCQLVMGQRCEVETATGTALLAEVVGFNRDISYLMPLQPMSGLYAGARVLPVDGEETIRVGEHLLGRVLDGLLQPLDGRPLKEEGERVPLFSTPPNPLLRTPVREPLDVGIRAINGLLTVGKGQRLGLFAGSGVGKSMLLGMMTRNTSARIVVVGLIGERGREVREFIEHSLGAEGLARAVVIAAPADQSPLMRLRAAQLCHRIAEYFREQGQDVLLLMDSLTRYAQAQREIALAIGEPPATRGYPPSVFSMLTQLVERAGNGTHPDGSLSAFYTVLAEGDDQQDPVVDSARAILDGHIVLTRRLAEEGHYPAIDIGASVSRVMPQVVSPEWQGLAVNLRQLWGRYQQVRELLPLGGYQPGADPQMDEAVQRYPAIASFLQQGLQEETPIIQVMAGLKQVLGRA</sequence>
<evidence type="ECO:0000256" key="10">
    <source>
        <dbReference type="ARBA" id="ARBA00022840"/>
    </source>
</evidence>
<evidence type="ECO:0000256" key="16">
    <source>
        <dbReference type="ARBA" id="ARBA00034006"/>
    </source>
</evidence>
<dbReference type="RefSeq" id="WP_134694739.1">
    <property type="nucleotide sequence ID" value="NZ_QORJ01000004.1"/>
</dbReference>
<comment type="similarity">
    <text evidence="2">Belongs to the ATPase alpha/beta chains family.</text>
</comment>
<comment type="catalytic activity">
    <reaction evidence="16">
        <text>ATP + H2O + cellular proteinSide 1 = ADP + phosphate + cellular proteinSide 2.</text>
        <dbReference type="EC" id="7.4.2.8"/>
    </reaction>
</comment>
<evidence type="ECO:0000259" key="17">
    <source>
        <dbReference type="Pfam" id="PF00006"/>
    </source>
</evidence>
<dbReference type="FunFam" id="3.40.50.12240:FF:000002">
    <property type="entry name" value="Flagellum-specific ATP synthase FliI"/>
    <property type="match status" value="1"/>
</dbReference>
<protein>
    <recommendedName>
        <fullName evidence="4">Flagellum-specific ATP synthase</fullName>
        <ecNumber evidence="3">7.1.2.2</ecNumber>
    </recommendedName>
</protein>
<evidence type="ECO:0000256" key="8">
    <source>
        <dbReference type="ARBA" id="ARBA00022781"/>
    </source>
</evidence>
<dbReference type="InterPro" id="IPR005714">
    <property type="entry name" value="ATPase_T3SS_FliI/YscN"/>
</dbReference>
<dbReference type="Gene3D" id="3.40.50.12240">
    <property type="match status" value="1"/>
</dbReference>
<keyword evidence="12" id="KW-1278">Translocase</keyword>
<dbReference type="NCBIfam" id="TIGR01026">
    <property type="entry name" value="fliI_yscN"/>
    <property type="match status" value="1"/>
</dbReference>
<keyword evidence="9" id="KW-1005">Bacterial flagellum biogenesis</keyword>
<evidence type="ECO:0000256" key="6">
    <source>
        <dbReference type="ARBA" id="ARBA00022490"/>
    </source>
</evidence>
<dbReference type="EMBL" id="QORL01000004">
    <property type="protein sequence ID" value="TFF79939.1"/>
    <property type="molecule type" value="Genomic_DNA"/>
</dbReference>
<gene>
    <name evidence="20" type="primary">fliI</name>
    <name evidence="19" type="ORF">DRM93_02890</name>
    <name evidence="20" type="ORF">DRM94_02890</name>
</gene>
<comment type="subcellular location">
    <subcellularLocation>
        <location evidence="1">Cytoplasm</location>
    </subcellularLocation>
</comment>
<dbReference type="EMBL" id="QORK01000004">
    <property type="protein sequence ID" value="TFF83017.1"/>
    <property type="molecule type" value="Genomic_DNA"/>
</dbReference>
<dbReference type="InterPro" id="IPR027417">
    <property type="entry name" value="P-loop_NTPase"/>
</dbReference>
<keyword evidence="6" id="KW-0963">Cytoplasm</keyword>
<evidence type="ECO:0000313" key="19">
    <source>
        <dbReference type="EMBL" id="TFF79939.1"/>
    </source>
</evidence>
<evidence type="ECO:0000256" key="7">
    <source>
        <dbReference type="ARBA" id="ARBA00022741"/>
    </source>
</evidence>
<dbReference type="PANTHER" id="PTHR15184">
    <property type="entry name" value="ATP SYNTHASE"/>
    <property type="match status" value="1"/>
</dbReference>
<keyword evidence="8" id="KW-0375">Hydrogen ion transport</keyword>
<dbReference type="Proteomes" id="UP000297720">
    <property type="component" value="Unassembled WGS sequence"/>
</dbReference>
<dbReference type="GO" id="GO:0008564">
    <property type="term" value="F:protein-exporting ATPase activity"/>
    <property type="evidence" value="ECO:0007669"/>
    <property type="project" value="UniProtKB-EC"/>
</dbReference>
<evidence type="ECO:0000256" key="14">
    <source>
        <dbReference type="ARBA" id="ARBA00023225"/>
    </source>
</evidence>
<dbReference type="AlphaFoldDB" id="A0A5F0KEW2"/>
<dbReference type="CDD" id="cd18117">
    <property type="entry name" value="ATP-synt_flagellum-secretory_path_III_N"/>
    <property type="match status" value="1"/>
</dbReference>
<evidence type="ECO:0000313" key="20">
    <source>
        <dbReference type="EMBL" id="TFF83017.1"/>
    </source>
</evidence>
<evidence type="ECO:0000256" key="3">
    <source>
        <dbReference type="ARBA" id="ARBA00012473"/>
    </source>
</evidence>
<evidence type="ECO:0000313" key="22">
    <source>
        <dbReference type="Proteomes" id="UP000297914"/>
    </source>
</evidence>
<reference evidence="20 22" key="1">
    <citation type="submission" date="2018-06" db="EMBL/GenBank/DDBJ databases">
        <title>Occurrence of a novel blaKPC-2- and qnrS2- harbouring IncP6 plasmid from Aeromonas taiwanensis isolates recovered from the river sediments.</title>
        <authorList>
            <person name="Zheng B."/>
            <person name="Yu X."/>
            <person name="Xiao Y."/>
        </authorList>
    </citation>
    <scope>NUCLEOTIDE SEQUENCE [LARGE SCALE GENOMIC DNA]</scope>
    <source>
        <strain evidence="19 21">1713</strain>
        <strain evidence="20 22">198</strain>
    </source>
</reference>
<keyword evidence="7" id="KW-0547">Nucleotide-binding</keyword>
<evidence type="ECO:0000256" key="15">
    <source>
        <dbReference type="ARBA" id="ARBA00023310"/>
    </source>
</evidence>
<dbReference type="GO" id="GO:0071973">
    <property type="term" value="P:bacterial-type flagellum-dependent cell motility"/>
    <property type="evidence" value="ECO:0007669"/>
    <property type="project" value="InterPro"/>
</dbReference>
<keyword evidence="5" id="KW-0813">Transport</keyword>
<dbReference type="Pfam" id="PF18269">
    <property type="entry name" value="T3SS_ATPase_C"/>
    <property type="match status" value="1"/>
</dbReference>
<keyword evidence="14" id="KW-1006">Bacterial flagellum protein export</keyword>
<keyword evidence="11" id="KW-0653">Protein transport</keyword>
<evidence type="ECO:0000256" key="12">
    <source>
        <dbReference type="ARBA" id="ARBA00022967"/>
    </source>
</evidence>
<dbReference type="GO" id="GO:0016887">
    <property type="term" value="F:ATP hydrolysis activity"/>
    <property type="evidence" value="ECO:0007669"/>
    <property type="project" value="InterPro"/>
</dbReference>
<dbReference type="PANTHER" id="PTHR15184:SF81">
    <property type="entry name" value="FLAGELLUM-SPECIFIC ATP SYNTHASE"/>
    <property type="match status" value="1"/>
</dbReference>
<dbReference type="InterPro" id="IPR000194">
    <property type="entry name" value="ATPase_F1/V1/A1_a/bsu_nucl-bd"/>
</dbReference>
<dbReference type="InterPro" id="IPR040627">
    <property type="entry name" value="T3SS_ATPase_C"/>
</dbReference>
<dbReference type="GO" id="GO:0046933">
    <property type="term" value="F:proton-transporting ATP synthase activity, rotational mechanism"/>
    <property type="evidence" value="ECO:0007669"/>
    <property type="project" value="TreeGrafter"/>
</dbReference>
<feature type="domain" description="T3SS EscN ATPase C-terminal" evidence="18">
    <location>
        <begin position="367"/>
        <end position="438"/>
    </location>
</feature>
<evidence type="ECO:0000256" key="2">
    <source>
        <dbReference type="ARBA" id="ARBA00008936"/>
    </source>
</evidence>
<keyword evidence="13" id="KW-0406">Ion transport</keyword>
<dbReference type="GO" id="GO:0005737">
    <property type="term" value="C:cytoplasm"/>
    <property type="evidence" value="ECO:0007669"/>
    <property type="project" value="UniProtKB-SubCell"/>
</dbReference>
<feature type="domain" description="ATPase F1/V1/A1 complex alpha/beta subunit nucleotide-binding" evidence="17">
    <location>
        <begin position="149"/>
        <end position="360"/>
    </location>
</feature>
<comment type="caution">
    <text evidence="20">The sequence shown here is derived from an EMBL/GenBank/DDBJ whole genome shotgun (WGS) entry which is preliminary data.</text>
</comment>
<dbReference type="InterPro" id="IPR020003">
    <property type="entry name" value="ATPase_a/bsu_AS"/>
</dbReference>
<keyword evidence="21" id="KW-1185">Reference proteome</keyword>
<proteinExistence type="inferred from homology"/>
<keyword evidence="20" id="KW-0966">Cell projection</keyword>
<name>A0A5F0KEW2_9GAMM</name>
<dbReference type="EC" id="7.1.2.2" evidence="3"/>
<evidence type="ECO:0000256" key="13">
    <source>
        <dbReference type="ARBA" id="ARBA00023065"/>
    </source>
</evidence>